<dbReference type="Proteomes" id="UP000632377">
    <property type="component" value="Unassembled WGS sequence"/>
</dbReference>
<dbReference type="InterPro" id="IPR002477">
    <property type="entry name" value="Peptidoglycan-bd-like"/>
</dbReference>
<dbReference type="Pfam" id="PF01471">
    <property type="entry name" value="PG_binding_1"/>
    <property type="match status" value="1"/>
</dbReference>
<reference evidence="2 3" key="1">
    <citation type="submission" date="2021-01" db="EMBL/GenBank/DDBJ databases">
        <title>Genome public.</title>
        <authorList>
            <person name="Liu C."/>
            <person name="Sun Q."/>
        </authorList>
    </citation>
    <scope>NUCLEOTIDE SEQUENCE [LARGE SCALE GENOMIC DNA]</scope>
    <source>
        <strain evidence="2 3">YIM B02515</strain>
    </source>
</reference>
<dbReference type="EMBL" id="JAESWC010000017">
    <property type="protein sequence ID" value="MBL4937729.1"/>
    <property type="molecule type" value="Genomic_DNA"/>
</dbReference>
<gene>
    <name evidence="2" type="ORF">JK636_18645</name>
</gene>
<comment type="caution">
    <text evidence="2">The sequence shown here is derived from an EMBL/GenBank/DDBJ whole genome shotgun (WGS) entry which is preliminary data.</text>
</comment>
<keyword evidence="3" id="KW-1185">Reference proteome</keyword>
<dbReference type="Gene3D" id="1.10.101.10">
    <property type="entry name" value="PGBD-like superfamily/PGBD"/>
    <property type="match status" value="1"/>
</dbReference>
<accession>A0ABS1THA8</accession>
<evidence type="ECO:0000259" key="1">
    <source>
        <dbReference type="Pfam" id="PF01471"/>
    </source>
</evidence>
<proteinExistence type="predicted"/>
<feature type="domain" description="Peptidoglycan binding-like" evidence="1">
    <location>
        <begin position="90"/>
        <end position="142"/>
    </location>
</feature>
<evidence type="ECO:0000313" key="2">
    <source>
        <dbReference type="EMBL" id="MBL4937729.1"/>
    </source>
</evidence>
<evidence type="ECO:0000313" key="3">
    <source>
        <dbReference type="Proteomes" id="UP000632377"/>
    </source>
</evidence>
<dbReference type="InterPro" id="IPR036365">
    <property type="entry name" value="PGBD-like_sf"/>
</dbReference>
<protein>
    <submittedName>
        <fullName evidence="2">Peptidoglycan-binding protein</fullName>
    </submittedName>
</protein>
<name>A0ABS1THA8_9CLOT</name>
<sequence>MLFAGFSNNIVKADTLFQYDGDSIFHGTFYRSVPYISDPGSYTWNNNILRGVYKADYTGGVTGFALNTRFHSTNTYYTRSTSYSGWYDSYVEDIQYGLYKVGYLSWSSIDGYFGPTTKQAVINFQSRNGLSADGVVGYNTWYYLSTTGQGVLSR</sequence>
<dbReference type="SUPFAM" id="SSF47090">
    <property type="entry name" value="PGBD-like"/>
    <property type="match status" value="1"/>
</dbReference>
<dbReference type="InterPro" id="IPR036366">
    <property type="entry name" value="PGBDSf"/>
</dbReference>
<organism evidence="2 3">
    <name type="scientific">Clostridium rhizosphaerae</name>
    <dbReference type="NCBI Taxonomy" id="2803861"/>
    <lineage>
        <taxon>Bacteria</taxon>
        <taxon>Bacillati</taxon>
        <taxon>Bacillota</taxon>
        <taxon>Clostridia</taxon>
        <taxon>Eubacteriales</taxon>
        <taxon>Clostridiaceae</taxon>
        <taxon>Clostridium</taxon>
    </lineage>
</organism>